<dbReference type="NCBIfam" id="TIGR01134">
    <property type="entry name" value="purF"/>
    <property type="match status" value="1"/>
</dbReference>
<keyword evidence="6 7" id="KW-0315">Glutamine amidotransferase</keyword>
<dbReference type="HAMAP" id="MF_01931">
    <property type="entry name" value="PurF"/>
    <property type="match status" value="1"/>
</dbReference>
<sequence length="513" mass="56263">MNQYVNEVTEQAAYSSLNEECGIFGVWGRDDAANLTYYGLHALQHRGQEGAGIVANNQGHLWQERGIGLVAEVFGDPRRLEALKGQAAIGHLRYATAGAHGIENIQPLMANFHDIQLALAHNGNLTNAQTLRNQLEEDGAIFQSSSDSEIILHLIRRSQAETFDEKIKDALNQLRGGFAFLLLTPHALYAMLDPHGFRPFVIGQMPDNGSYVVTSETAALHVVGAKYVRDVQPGELIRIDKDGMNITHYTDKTTLNVDVMEYVYFARPDSDIHGINVHQARKRMGVALAKEQPVPGADIVVGVPNSSLSAASGYAEGAGLPNEMGLVKNQYIARTFIEATQDKRERAVRMKLSAVEAVVRDKNVVLVDDSLVRGTTCRYIVRMLKEAGAKSVHVRIASPIFKYPAFYGIDVQTRAELMGNNHTLAEMTELIEADSLEFLSNEALVASIGLQMPDGETGLTTAYFSGHYPSPIYDYSPEMAEAKASGEVTFDEEPTSLYVPQNPAEDQRVEGAN</sequence>
<feature type="active site" description="Nucleophile" evidence="7 9">
    <location>
        <position position="21"/>
    </location>
</feature>
<dbReference type="Pfam" id="PF00156">
    <property type="entry name" value="Pribosyltran"/>
    <property type="match status" value="1"/>
</dbReference>
<organism evidence="13">
    <name type="scientific">Fructobacillus tropaeoli</name>
    <dbReference type="NCBI Taxonomy" id="709323"/>
    <lineage>
        <taxon>Bacteria</taxon>
        <taxon>Bacillati</taxon>
        <taxon>Bacillota</taxon>
        <taxon>Bacilli</taxon>
        <taxon>Lactobacillales</taxon>
        <taxon>Lactobacillaceae</taxon>
        <taxon>Fructobacillus</taxon>
    </lineage>
</organism>
<feature type="domain" description="Glutamine amidotransferase type-2" evidence="12">
    <location>
        <begin position="21"/>
        <end position="242"/>
    </location>
</feature>
<evidence type="ECO:0000256" key="5">
    <source>
        <dbReference type="ARBA" id="ARBA00022755"/>
    </source>
</evidence>
<dbReference type="SUPFAM" id="SSF56235">
    <property type="entry name" value="N-terminal nucleophile aminohydrolases (Ntn hydrolases)"/>
    <property type="match status" value="1"/>
</dbReference>
<comment type="similarity">
    <text evidence="2 7 8">In the C-terminal section; belongs to the purine/pyrimidine phosphoribosyltransferase family.</text>
</comment>
<evidence type="ECO:0000256" key="7">
    <source>
        <dbReference type="HAMAP-Rule" id="MF_01931"/>
    </source>
</evidence>
<dbReference type="GO" id="GO:0000287">
    <property type="term" value="F:magnesium ion binding"/>
    <property type="evidence" value="ECO:0007669"/>
    <property type="project" value="UniProtKB-UniRule"/>
</dbReference>
<dbReference type="PANTHER" id="PTHR11907">
    <property type="entry name" value="AMIDOPHOSPHORIBOSYLTRANSFERASE"/>
    <property type="match status" value="1"/>
</dbReference>
<accession>A0A3F3H1D0</accession>
<protein>
    <recommendedName>
        <fullName evidence="7">Amidophosphoribosyltransferase</fullName>
        <shortName evidence="7">ATase</shortName>
        <ecNumber evidence="7">2.4.2.14</ecNumber>
    </recommendedName>
    <alternativeName>
        <fullName evidence="7">Glutamine phosphoribosylpyrophosphate amidotransferase</fullName>
        <shortName evidence="7">GPATase</shortName>
    </alternativeName>
</protein>
<dbReference type="InterPro" id="IPR029057">
    <property type="entry name" value="PRTase-like"/>
</dbReference>
<evidence type="ECO:0000256" key="8">
    <source>
        <dbReference type="PIRNR" id="PIRNR000485"/>
    </source>
</evidence>
<dbReference type="AlphaFoldDB" id="A0A3F3H1D0"/>
<evidence type="ECO:0000256" key="6">
    <source>
        <dbReference type="ARBA" id="ARBA00022962"/>
    </source>
</evidence>
<gene>
    <name evidence="7 13" type="primary">purF</name>
    <name evidence="13" type="ORF">FTRO_0100140</name>
</gene>
<comment type="cofactor">
    <cofactor evidence="7 10">
        <name>Mg(2+)</name>
        <dbReference type="ChEBI" id="CHEBI:18420"/>
    </cofactor>
    <text evidence="7 10">Binds 1 Mg(2+) ion per subunit.</text>
</comment>
<dbReference type="InterPro" id="IPR000836">
    <property type="entry name" value="PRTase_dom"/>
</dbReference>
<evidence type="ECO:0000256" key="10">
    <source>
        <dbReference type="PIRSR" id="PIRSR000485-2"/>
    </source>
</evidence>
<proteinExistence type="inferred from homology"/>
<dbReference type="PIRSF" id="PIRSF000485">
    <property type="entry name" value="Amd_phspho_trans"/>
    <property type="match status" value="1"/>
</dbReference>
<dbReference type="GO" id="GO:0006189">
    <property type="term" value="P:'de novo' IMP biosynthetic process"/>
    <property type="evidence" value="ECO:0007669"/>
    <property type="project" value="UniProtKB-UniRule"/>
</dbReference>
<evidence type="ECO:0000256" key="2">
    <source>
        <dbReference type="ARBA" id="ARBA00010138"/>
    </source>
</evidence>
<dbReference type="InterPro" id="IPR005854">
    <property type="entry name" value="PurF"/>
</dbReference>
<dbReference type="Proteomes" id="UP000064514">
    <property type="component" value="Unassembled WGS sequence"/>
</dbReference>
<evidence type="ECO:0000256" key="3">
    <source>
        <dbReference type="ARBA" id="ARBA00022676"/>
    </source>
</evidence>
<keyword evidence="7 10" id="KW-0479">Metal-binding</keyword>
<evidence type="ECO:0000256" key="4">
    <source>
        <dbReference type="ARBA" id="ARBA00022679"/>
    </source>
</evidence>
<dbReference type="GO" id="GO:0004044">
    <property type="term" value="F:amidophosphoribosyltransferase activity"/>
    <property type="evidence" value="ECO:0007669"/>
    <property type="project" value="UniProtKB-UniRule"/>
</dbReference>
<dbReference type="UniPathway" id="UPA00074">
    <property type="reaction ID" value="UER00124"/>
</dbReference>
<dbReference type="STRING" id="709323.GCA_001047135_01416"/>
<keyword evidence="5 7" id="KW-0658">Purine biosynthesis</keyword>
<dbReference type="CDD" id="cd06223">
    <property type="entry name" value="PRTases_typeI"/>
    <property type="match status" value="1"/>
</dbReference>
<dbReference type="RefSeq" id="WP_059394192.1">
    <property type="nucleotide sequence ID" value="NZ_DF968087.1"/>
</dbReference>
<comment type="caution">
    <text evidence="7">Lacks conserved residue(s) required for the propagation of feature annotation.</text>
</comment>
<dbReference type="PROSITE" id="PS51278">
    <property type="entry name" value="GATASE_TYPE_2"/>
    <property type="match status" value="1"/>
</dbReference>
<dbReference type="InterPro" id="IPR029055">
    <property type="entry name" value="Ntn_hydrolases_N"/>
</dbReference>
<dbReference type="Gene3D" id="3.40.50.2020">
    <property type="match status" value="1"/>
</dbReference>
<feature type="region of interest" description="Disordered" evidence="11">
    <location>
        <begin position="484"/>
        <end position="513"/>
    </location>
</feature>
<evidence type="ECO:0000313" key="13">
    <source>
        <dbReference type="EMBL" id="GAP04851.1"/>
    </source>
</evidence>
<dbReference type="InterPro" id="IPR035584">
    <property type="entry name" value="PurF_N"/>
</dbReference>
<dbReference type="CDD" id="cd00715">
    <property type="entry name" value="GPATase_N"/>
    <property type="match status" value="1"/>
</dbReference>
<comment type="catalytic activity">
    <reaction evidence="7 8">
        <text>5-phospho-beta-D-ribosylamine + L-glutamate + diphosphate = 5-phospho-alpha-D-ribose 1-diphosphate + L-glutamine + H2O</text>
        <dbReference type="Rhea" id="RHEA:14905"/>
        <dbReference type="ChEBI" id="CHEBI:15377"/>
        <dbReference type="ChEBI" id="CHEBI:29985"/>
        <dbReference type="ChEBI" id="CHEBI:33019"/>
        <dbReference type="ChEBI" id="CHEBI:58017"/>
        <dbReference type="ChEBI" id="CHEBI:58359"/>
        <dbReference type="ChEBI" id="CHEBI:58681"/>
        <dbReference type="EC" id="2.4.2.14"/>
    </reaction>
</comment>
<evidence type="ECO:0000256" key="9">
    <source>
        <dbReference type="PIRSR" id="PIRSR000485-1"/>
    </source>
</evidence>
<dbReference type="Gene3D" id="3.60.20.10">
    <property type="entry name" value="Glutamine Phosphoribosylpyrophosphate, subunit 1, domain 1"/>
    <property type="match status" value="1"/>
</dbReference>
<dbReference type="GO" id="GO:0009113">
    <property type="term" value="P:purine nucleobase biosynthetic process"/>
    <property type="evidence" value="ECO:0007669"/>
    <property type="project" value="UniProtKB-UniRule"/>
</dbReference>
<dbReference type="EC" id="2.4.2.14" evidence="7"/>
<evidence type="ECO:0000259" key="12">
    <source>
        <dbReference type="PROSITE" id="PS51278"/>
    </source>
</evidence>
<feature type="binding site" evidence="7 10">
    <location>
        <position position="369"/>
    </location>
    <ligand>
        <name>Mg(2+)</name>
        <dbReference type="ChEBI" id="CHEBI:18420"/>
    </ligand>
</feature>
<feature type="binding site" evidence="7 10">
    <location>
        <position position="306"/>
    </location>
    <ligand>
        <name>Mg(2+)</name>
        <dbReference type="ChEBI" id="CHEBI:18420"/>
    </ligand>
</feature>
<evidence type="ECO:0000256" key="1">
    <source>
        <dbReference type="ARBA" id="ARBA00005209"/>
    </source>
</evidence>
<name>A0A3F3H1D0_9LACO</name>
<keyword evidence="3 7" id="KW-0328">Glycosyltransferase</keyword>
<evidence type="ECO:0000256" key="11">
    <source>
        <dbReference type="SAM" id="MobiDB-lite"/>
    </source>
</evidence>
<keyword evidence="7 10" id="KW-0460">Magnesium</keyword>
<keyword evidence="4 7" id="KW-0808">Transferase</keyword>
<reference evidence="13" key="1">
    <citation type="journal article" date="2015" name="BMC Genomics">
        <title>Comparative genomics of Fructobacillus spp. and Leuconostoc spp. reveals niche-specific evolution of Fructobacillus spp.</title>
        <authorList>
            <person name="Endo A."/>
            <person name="Tanizawa Y."/>
            <person name="Tanaka N."/>
            <person name="Maeno S."/>
            <person name="Kumar H."/>
            <person name="Shiwa Y."/>
            <person name="Okada S."/>
            <person name="Yoshikawa H."/>
            <person name="Dicks L."/>
            <person name="Nakagawa J."/>
            <person name="Arita M."/>
        </authorList>
    </citation>
    <scope>NUCLEOTIDE SEQUENCE [LARGE SCALE GENOMIC DNA]</scope>
    <source>
        <strain evidence="13">F214-1</strain>
    </source>
</reference>
<dbReference type="Pfam" id="PF13537">
    <property type="entry name" value="GATase_7"/>
    <property type="match status" value="1"/>
</dbReference>
<comment type="function">
    <text evidence="7">Catalyzes the formation of phosphoribosylamine from phosphoribosylpyrophosphate (PRPP) and glutamine.</text>
</comment>
<comment type="pathway">
    <text evidence="1 7 8">Purine metabolism; IMP biosynthesis via de novo pathway; N(1)-(5-phospho-D-ribosyl)glycinamide from 5-phospho-alpha-D-ribose 1-diphosphate: step 1/2.</text>
</comment>
<feature type="binding site" evidence="7 10">
    <location>
        <position position="368"/>
    </location>
    <ligand>
        <name>Mg(2+)</name>
        <dbReference type="ChEBI" id="CHEBI:18420"/>
    </ligand>
</feature>
<dbReference type="SUPFAM" id="SSF53271">
    <property type="entry name" value="PRTase-like"/>
    <property type="match status" value="1"/>
</dbReference>
<dbReference type="InterPro" id="IPR017932">
    <property type="entry name" value="GATase_2_dom"/>
</dbReference>
<dbReference type="EMBL" id="DF968087">
    <property type="protein sequence ID" value="GAP04851.1"/>
    <property type="molecule type" value="Genomic_DNA"/>
</dbReference>